<dbReference type="GO" id="GO:0042981">
    <property type="term" value="P:regulation of apoptotic process"/>
    <property type="evidence" value="ECO:0007669"/>
    <property type="project" value="InterPro"/>
</dbReference>
<dbReference type="Pfam" id="PF00656">
    <property type="entry name" value="Peptidase_C14"/>
    <property type="match status" value="1"/>
</dbReference>
<dbReference type="InterPro" id="IPR015917">
    <property type="entry name" value="Pept_C14A"/>
</dbReference>
<dbReference type="PANTHER" id="PTHR48169:SF3">
    <property type="entry name" value="CASP8 AND FADD LIKE APOPTOSIS REGULATOR"/>
    <property type="match status" value="1"/>
</dbReference>
<keyword evidence="2" id="KW-0053">Apoptosis</keyword>
<accession>A0A3Q0QXC1</accession>
<dbReference type="InterPro" id="IPR001875">
    <property type="entry name" value="DED_dom"/>
</dbReference>
<dbReference type="FunFam" id="1.10.533.10:FF:000016">
    <property type="entry name" value="CASP8 and FADD-like apoptosis regulator"/>
    <property type="match status" value="1"/>
</dbReference>
<comment type="similarity">
    <text evidence="1">Belongs to the peptidase C14A family.</text>
</comment>
<organism evidence="6 7">
    <name type="scientific">Amphilophus citrinellus</name>
    <name type="common">Midas cichlid</name>
    <name type="synonym">Cichlasoma citrinellum</name>
    <dbReference type="NCBI Taxonomy" id="61819"/>
    <lineage>
        <taxon>Eukaryota</taxon>
        <taxon>Metazoa</taxon>
        <taxon>Chordata</taxon>
        <taxon>Craniata</taxon>
        <taxon>Vertebrata</taxon>
        <taxon>Euteleostomi</taxon>
        <taxon>Actinopterygii</taxon>
        <taxon>Neopterygii</taxon>
        <taxon>Teleostei</taxon>
        <taxon>Neoteleostei</taxon>
        <taxon>Acanthomorphata</taxon>
        <taxon>Ovalentaria</taxon>
        <taxon>Cichlomorphae</taxon>
        <taxon>Cichliformes</taxon>
        <taxon>Cichlidae</taxon>
        <taxon>New World cichlids</taxon>
        <taxon>Cichlasomatinae</taxon>
        <taxon>Heroini</taxon>
        <taxon>Amphilophus</taxon>
    </lineage>
</organism>
<evidence type="ECO:0000313" key="6">
    <source>
        <dbReference type="Ensembl" id="ENSACIP00000002653.1"/>
    </source>
</evidence>
<dbReference type="SMART" id="SM00031">
    <property type="entry name" value="DED"/>
    <property type="match status" value="2"/>
</dbReference>
<dbReference type="PROSITE" id="PS50168">
    <property type="entry name" value="DED"/>
    <property type="match status" value="2"/>
</dbReference>
<dbReference type="GO" id="GO:0006508">
    <property type="term" value="P:proteolysis"/>
    <property type="evidence" value="ECO:0007669"/>
    <property type="project" value="InterPro"/>
</dbReference>
<dbReference type="Proteomes" id="UP000261340">
    <property type="component" value="Unplaced"/>
</dbReference>
<reference evidence="6" key="2">
    <citation type="submission" date="2025-09" db="UniProtKB">
        <authorList>
            <consortium name="Ensembl"/>
        </authorList>
    </citation>
    <scope>IDENTIFICATION</scope>
</reference>
<evidence type="ECO:0000256" key="1">
    <source>
        <dbReference type="ARBA" id="ARBA00010134"/>
    </source>
</evidence>
<dbReference type="GO" id="GO:0005737">
    <property type="term" value="C:cytoplasm"/>
    <property type="evidence" value="ECO:0007669"/>
    <property type="project" value="UniProtKB-ARBA"/>
</dbReference>
<dbReference type="PRINTS" id="PR00376">
    <property type="entry name" value="IL1BCENZYME"/>
</dbReference>
<dbReference type="GeneTree" id="ENSGT00530000064199"/>
<evidence type="ECO:0000256" key="2">
    <source>
        <dbReference type="ARBA" id="ARBA00022703"/>
    </source>
</evidence>
<evidence type="ECO:0000259" key="4">
    <source>
        <dbReference type="PROSITE" id="PS50168"/>
    </source>
</evidence>
<dbReference type="InterPro" id="IPR011600">
    <property type="entry name" value="Pept_C14_caspase"/>
</dbReference>
<dbReference type="InterPro" id="IPR011029">
    <property type="entry name" value="DEATH-like_dom_sf"/>
</dbReference>
<name>A0A3Q0QXC1_AMPCI</name>
<protein>
    <recommendedName>
        <fullName evidence="8">CASP8 and FADD-like apoptosis regulator</fullName>
    </recommendedName>
</protein>
<dbReference type="PANTHER" id="PTHR48169">
    <property type="entry name" value="DED DOMAIN-CONTAINING PROTEIN"/>
    <property type="match status" value="1"/>
</dbReference>
<keyword evidence="7" id="KW-1185">Reference proteome</keyword>
<dbReference type="GO" id="GO:0006915">
    <property type="term" value="P:apoptotic process"/>
    <property type="evidence" value="ECO:0007669"/>
    <property type="project" value="UniProtKB-KW"/>
</dbReference>
<sequence>MAIPDQFQLQAINEIAESLSSCERRTLFYLCENLGTDHSAVRMKEMLKSKVMGHQNAHLFLAELMWRLGRLDILKKVCKVSRDDLERIYKSGQTVPVCFPFCRVLMANINEDLESDDLNRIKFLLGCKLSREKLEKNFLDIVVELEKLDSFSPENVGFVEECLRNIGRIDLAKKLTGYTKSVTTEVCRRASLRTHLPVCYKFNTNPRGLCVIIDCVGNDGELLEKTFKALHFSVILHKYLSAAEILLTLETILSQKEKLRDDSFVCCIISRGTESRLLGTDLTGSGLSVDKVRRLFTANACPVLAGKPKLFFIQRYSIPEHLPCPRMNHLDENLETDGCDGVLMGIPTDADMFWSHCWTDERQLNQIQHCSVYLKTLTDALHKAQKRKINIFDVQTEVNGAVFEHSRRNPGENYQLDVKHTLRKDLYLQ</sequence>
<proteinExistence type="inferred from homology"/>
<evidence type="ECO:0000256" key="3">
    <source>
        <dbReference type="ARBA" id="ARBA00022737"/>
    </source>
</evidence>
<dbReference type="SUPFAM" id="SSF52129">
    <property type="entry name" value="Caspase-like"/>
    <property type="match status" value="1"/>
</dbReference>
<feature type="domain" description="DED" evidence="4">
    <location>
        <begin position="12"/>
        <end position="79"/>
    </location>
</feature>
<dbReference type="AlphaFoldDB" id="A0A3Q0QXC1"/>
<evidence type="ECO:0000259" key="5">
    <source>
        <dbReference type="PROSITE" id="PS50208"/>
    </source>
</evidence>
<dbReference type="Gene3D" id="3.40.50.1460">
    <property type="match status" value="1"/>
</dbReference>
<dbReference type="Pfam" id="PF01335">
    <property type="entry name" value="DED"/>
    <property type="match status" value="1"/>
</dbReference>
<reference evidence="6" key="1">
    <citation type="submission" date="2025-08" db="UniProtKB">
        <authorList>
            <consortium name="Ensembl"/>
        </authorList>
    </citation>
    <scope>IDENTIFICATION</scope>
</reference>
<dbReference type="SUPFAM" id="SSF47986">
    <property type="entry name" value="DEATH domain"/>
    <property type="match status" value="1"/>
</dbReference>
<dbReference type="InterPro" id="IPR001309">
    <property type="entry name" value="Pept_C14_p20"/>
</dbReference>
<keyword evidence="3" id="KW-0677">Repeat</keyword>
<dbReference type="PROSITE" id="PS50208">
    <property type="entry name" value="CASPASE_P20"/>
    <property type="match status" value="1"/>
</dbReference>
<dbReference type="Ensembl" id="ENSACIT00000002749.1">
    <property type="protein sequence ID" value="ENSACIP00000002653.1"/>
    <property type="gene ID" value="ENSACIG00000002126.1"/>
</dbReference>
<dbReference type="Gene3D" id="1.10.533.10">
    <property type="entry name" value="Death Domain, Fas"/>
    <property type="match status" value="2"/>
</dbReference>
<feature type="domain" description="Caspase family p20" evidence="5">
    <location>
        <begin position="219"/>
        <end position="314"/>
    </location>
</feature>
<dbReference type="GO" id="GO:0004197">
    <property type="term" value="F:cysteine-type endopeptidase activity"/>
    <property type="evidence" value="ECO:0007669"/>
    <property type="project" value="InterPro"/>
</dbReference>
<feature type="domain" description="DED" evidence="4">
    <location>
        <begin position="101"/>
        <end position="177"/>
    </location>
</feature>
<dbReference type="SMART" id="SM00115">
    <property type="entry name" value="CASc"/>
    <property type="match status" value="1"/>
</dbReference>
<evidence type="ECO:0008006" key="8">
    <source>
        <dbReference type="Google" id="ProtNLM"/>
    </source>
</evidence>
<evidence type="ECO:0000313" key="7">
    <source>
        <dbReference type="Proteomes" id="UP000261340"/>
    </source>
</evidence>
<dbReference type="InterPro" id="IPR029030">
    <property type="entry name" value="Caspase-like_dom_sf"/>
</dbReference>